<dbReference type="GeneID" id="94688958"/>
<geneLocation type="plasmid" evidence="1 2">
    <name>unnamed</name>
</geneLocation>
<accession>A0A7T2Z062</accession>
<name>A0A7T2Z062_9BURK</name>
<evidence type="ECO:0000313" key="1">
    <source>
        <dbReference type="EMBL" id="QPS84941.1"/>
    </source>
</evidence>
<protein>
    <submittedName>
        <fullName evidence="1">Uncharacterized protein</fullName>
    </submittedName>
</protein>
<proteinExistence type="predicted"/>
<dbReference type="Proteomes" id="UP000595064">
    <property type="component" value="Plasmid unnamed"/>
</dbReference>
<dbReference type="RefSeq" id="WP_143044550.1">
    <property type="nucleotide sequence ID" value="NZ_CP065749.1"/>
</dbReference>
<keyword evidence="2" id="KW-1185">Reference proteome</keyword>
<organism evidence="1 2">
    <name type="scientific">Delftia lacustris</name>
    <dbReference type="NCBI Taxonomy" id="558537"/>
    <lineage>
        <taxon>Bacteria</taxon>
        <taxon>Pseudomonadati</taxon>
        <taxon>Pseudomonadota</taxon>
        <taxon>Betaproteobacteria</taxon>
        <taxon>Burkholderiales</taxon>
        <taxon>Comamonadaceae</taxon>
        <taxon>Delftia</taxon>
    </lineage>
</organism>
<dbReference type="EMBL" id="CP065749">
    <property type="protein sequence ID" value="QPS84941.1"/>
    <property type="molecule type" value="Genomic_DNA"/>
</dbReference>
<dbReference type="KEGG" id="dla:I6G47_32870"/>
<dbReference type="AlphaFoldDB" id="A0A7T2Z062"/>
<sequence length="68" mass="7726">MSFFNSNDLEILKKELQRPELRVYTVVVMASLDLENGDVAGALARLRIDADKLRAHNTQITRLLRTAN</sequence>
<reference evidence="1 2" key="1">
    <citation type="submission" date="2020-12" db="EMBL/GenBank/DDBJ databases">
        <title>FDA dAtabase for Regulatory Grade micrObial Sequences (FDA-ARGOS): Supporting development and validation of Infectious Disease Dx tests.</title>
        <authorList>
            <person name="Sproer C."/>
            <person name="Gronow S."/>
            <person name="Severitt S."/>
            <person name="Schroder I."/>
            <person name="Tallon L."/>
            <person name="Sadzewicz L."/>
            <person name="Zhao X."/>
            <person name="Boylan J."/>
            <person name="Ott S."/>
            <person name="Bowen H."/>
            <person name="Vavikolanu K."/>
            <person name="Mehta A."/>
            <person name="Aluvathingal J."/>
            <person name="Nadendla S."/>
            <person name="Lowell S."/>
            <person name="Myers T."/>
            <person name="Yan Y."/>
            <person name="Sichtig H."/>
        </authorList>
    </citation>
    <scope>NUCLEOTIDE SEQUENCE [LARGE SCALE GENOMIC DNA]</scope>
    <source>
        <strain evidence="1 2">FDAARGOS_890</strain>
        <plasmid evidence="1 2">unnamed</plasmid>
    </source>
</reference>
<gene>
    <name evidence="1" type="ORF">I6G47_32870</name>
</gene>
<keyword evidence="1" id="KW-0614">Plasmid</keyword>
<evidence type="ECO:0000313" key="2">
    <source>
        <dbReference type="Proteomes" id="UP000595064"/>
    </source>
</evidence>